<reference evidence="2" key="1">
    <citation type="submission" date="2025-08" db="UniProtKB">
        <authorList>
            <consortium name="Ensembl"/>
        </authorList>
    </citation>
    <scope>IDENTIFICATION</scope>
</reference>
<dbReference type="Ensembl" id="ENSCLMT00005047370.1">
    <property type="protein sequence ID" value="ENSCLMP00005045772.1"/>
    <property type="gene ID" value="ENSCLMG00005021082.1"/>
</dbReference>
<evidence type="ECO:0000313" key="2">
    <source>
        <dbReference type="Ensembl" id="ENSCLMP00005045772.1"/>
    </source>
</evidence>
<keyword evidence="1" id="KW-0175">Coiled coil</keyword>
<evidence type="ECO:0008006" key="4">
    <source>
        <dbReference type="Google" id="ProtNLM"/>
    </source>
</evidence>
<reference evidence="2" key="2">
    <citation type="submission" date="2025-09" db="UniProtKB">
        <authorList>
            <consortium name="Ensembl"/>
        </authorList>
    </citation>
    <scope>IDENTIFICATION</scope>
</reference>
<accession>A0A8C3ARA1</accession>
<sequence length="221" mass="25501">MKALESFSERLGGAESRISSAEDQLNNLANVSATTQRKMLALARSVETMENRQRRLNVRLVGLPENTERGNLVSFLSMWLPDLLGKENFLTPPSIDQAFRLPKAATAKANKLNLKPFPRAILVKFCWLTDRDRVMKAARKKKSLKFEENRVKLFPDISAEIQQQRRMFDGFGLQFPAKMRIYHKGKMLTFLTPSDVEIFIHEIETERPLYVRAVSLRYLEN</sequence>
<proteinExistence type="predicted"/>
<keyword evidence="3" id="KW-1185">Reference proteome</keyword>
<dbReference type="GeneTree" id="ENSGT01040000240549"/>
<organism evidence="2 3">
    <name type="scientific">Cyclopterus lumpus</name>
    <name type="common">Lumpsucker</name>
    <dbReference type="NCBI Taxonomy" id="8103"/>
    <lineage>
        <taxon>Eukaryota</taxon>
        <taxon>Metazoa</taxon>
        <taxon>Chordata</taxon>
        <taxon>Craniata</taxon>
        <taxon>Vertebrata</taxon>
        <taxon>Euteleostomi</taxon>
        <taxon>Actinopterygii</taxon>
        <taxon>Neopterygii</taxon>
        <taxon>Teleostei</taxon>
        <taxon>Neoteleostei</taxon>
        <taxon>Acanthomorphata</taxon>
        <taxon>Eupercaria</taxon>
        <taxon>Perciformes</taxon>
        <taxon>Cottioidei</taxon>
        <taxon>Cottales</taxon>
        <taxon>Cyclopteridae</taxon>
        <taxon>Cyclopterus</taxon>
    </lineage>
</organism>
<dbReference type="PANTHER" id="PTHR11505">
    <property type="entry name" value="L1 TRANSPOSABLE ELEMENT-RELATED"/>
    <property type="match status" value="1"/>
</dbReference>
<dbReference type="AlphaFoldDB" id="A0A8C3ARA1"/>
<name>A0A8C3ARA1_CYCLU</name>
<protein>
    <recommendedName>
        <fullName evidence="4">Transposase</fullName>
    </recommendedName>
</protein>
<evidence type="ECO:0000313" key="3">
    <source>
        <dbReference type="Proteomes" id="UP000694565"/>
    </source>
</evidence>
<dbReference type="InterPro" id="IPR004244">
    <property type="entry name" value="Transposase_22"/>
</dbReference>
<evidence type="ECO:0000256" key="1">
    <source>
        <dbReference type="SAM" id="Coils"/>
    </source>
</evidence>
<feature type="coiled-coil region" evidence="1">
    <location>
        <begin position="4"/>
        <end position="38"/>
    </location>
</feature>
<dbReference type="Gene3D" id="3.30.70.1820">
    <property type="entry name" value="L1 transposable element, RRM domain"/>
    <property type="match status" value="1"/>
</dbReference>
<dbReference type="Proteomes" id="UP000694565">
    <property type="component" value="Unplaced"/>
</dbReference>